<organism evidence="2 3">
    <name type="scientific">Steccherinum ochraceum</name>
    <dbReference type="NCBI Taxonomy" id="92696"/>
    <lineage>
        <taxon>Eukaryota</taxon>
        <taxon>Fungi</taxon>
        <taxon>Dikarya</taxon>
        <taxon>Basidiomycota</taxon>
        <taxon>Agaricomycotina</taxon>
        <taxon>Agaricomycetes</taxon>
        <taxon>Polyporales</taxon>
        <taxon>Steccherinaceae</taxon>
        <taxon>Steccherinum</taxon>
    </lineage>
</organism>
<evidence type="ECO:0000313" key="2">
    <source>
        <dbReference type="EMBL" id="TCD64366.1"/>
    </source>
</evidence>
<keyword evidence="3" id="KW-1185">Reference proteome</keyword>
<name>A0A4R0RBS1_9APHY</name>
<evidence type="ECO:0000256" key="1">
    <source>
        <dbReference type="SAM" id="MobiDB-lite"/>
    </source>
</evidence>
<proteinExistence type="predicted"/>
<feature type="region of interest" description="Disordered" evidence="1">
    <location>
        <begin position="1"/>
        <end position="119"/>
    </location>
</feature>
<accession>A0A4R0RBS1</accession>
<feature type="compositionally biased region" description="Polar residues" evidence="1">
    <location>
        <begin position="1"/>
        <end position="28"/>
    </location>
</feature>
<protein>
    <submittedName>
        <fullName evidence="2">Uncharacterized protein</fullName>
    </submittedName>
</protein>
<reference evidence="2 3" key="1">
    <citation type="submission" date="2018-11" db="EMBL/GenBank/DDBJ databases">
        <title>Genome assembly of Steccherinum ochraceum LE-BIN_3174, the white-rot fungus of the Steccherinaceae family (The Residual Polyporoid clade, Polyporales, Basidiomycota).</title>
        <authorList>
            <person name="Fedorova T.V."/>
            <person name="Glazunova O.A."/>
            <person name="Landesman E.O."/>
            <person name="Moiseenko K.V."/>
            <person name="Psurtseva N.V."/>
            <person name="Savinova O.S."/>
            <person name="Shakhova N.V."/>
            <person name="Tyazhelova T.V."/>
            <person name="Vasina D.V."/>
        </authorList>
    </citation>
    <scope>NUCLEOTIDE SEQUENCE [LARGE SCALE GENOMIC DNA]</scope>
    <source>
        <strain evidence="2 3">LE-BIN_3174</strain>
    </source>
</reference>
<sequence length="206" mass="22921">MTQQPATTTSLGTSSIAKNGGRSTTAPGTGQLMVVPSMSPLPYQWNSALEDPAQGPSSGHPGFGHRPTPLRNYGVAQTEEQRPSYRKRPASPSLDEEVKRRKTSNAPADMNNTSFQPLMPFNDQIPFEDSISGDVRSESNDRIFDQLFENSSQFFGELHEDLVQTHSVFAQTDVEFLRDLYVISYLYSYDVESLCLWLVSNPLSHT</sequence>
<dbReference type="EMBL" id="RWJN01000240">
    <property type="protein sequence ID" value="TCD64366.1"/>
    <property type="molecule type" value="Genomic_DNA"/>
</dbReference>
<gene>
    <name evidence="2" type="ORF">EIP91_004197</name>
</gene>
<dbReference type="AlphaFoldDB" id="A0A4R0RBS1"/>
<comment type="caution">
    <text evidence="2">The sequence shown here is derived from an EMBL/GenBank/DDBJ whole genome shotgun (WGS) entry which is preliminary data.</text>
</comment>
<evidence type="ECO:0000313" key="3">
    <source>
        <dbReference type="Proteomes" id="UP000292702"/>
    </source>
</evidence>
<dbReference type="Proteomes" id="UP000292702">
    <property type="component" value="Unassembled WGS sequence"/>
</dbReference>
<feature type="compositionally biased region" description="Polar residues" evidence="1">
    <location>
        <begin position="104"/>
        <end position="116"/>
    </location>
</feature>